<organism evidence="7">
    <name type="scientific">Aceria tosichella</name>
    <name type="common">wheat curl mite</name>
    <dbReference type="NCBI Taxonomy" id="561515"/>
    <lineage>
        <taxon>Eukaryota</taxon>
        <taxon>Metazoa</taxon>
        <taxon>Ecdysozoa</taxon>
        <taxon>Arthropoda</taxon>
        <taxon>Chelicerata</taxon>
        <taxon>Arachnida</taxon>
        <taxon>Acari</taxon>
        <taxon>Acariformes</taxon>
        <taxon>Trombidiformes</taxon>
        <taxon>Prostigmata</taxon>
        <taxon>Eupodina</taxon>
        <taxon>Eriophyoidea</taxon>
        <taxon>Eriophyidae</taxon>
        <taxon>Eriophyinae</taxon>
        <taxon>Aceriini</taxon>
        <taxon>Aceria</taxon>
    </lineage>
</organism>
<keyword evidence="4" id="KW-0819">tRNA processing</keyword>
<protein>
    <submittedName>
        <fullName evidence="7">tRNA-dihydrouridine(20) synthase [NAD(P)+]-like</fullName>
    </submittedName>
</protein>
<evidence type="ECO:0000256" key="2">
    <source>
        <dbReference type="ARBA" id="ARBA00022630"/>
    </source>
</evidence>
<keyword evidence="2" id="KW-0285">Flavoprotein</keyword>
<dbReference type="SMART" id="SM00358">
    <property type="entry name" value="DSRM"/>
    <property type="match status" value="1"/>
</dbReference>
<dbReference type="GO" id="GO:0005737">
    <property type="term" value="C:cytoplasm"/>
    <property type="evidence" value="ECO:0007669"/>
    <property type="project" value="TreeGrafter"/>
</dbReference>
<dbReference type="InterPro" id="IPR018517">
    <property type="entry name" value="tRNA_hU_synthase_CS"/>
</dbReference>
<dbReference type="InterPro" id="IPR014720">
    <property type="entry name" value="dsRBD_dom"/>
</dbReference>
<dbReference type="PROSITE" id="PS01136">
    <property type="entry name" value="UPF0034"/>
    <property type="match status" value="1"/>
</dbReference>
<evidence type="ECO:0000256" key="4">
    <source>
        <dbReference type="ARBA" id="ARBA00022694"/>
    </source>
</evidence>
<dbReference type="EMBL" id="GGYP01001405">
    <property type="protein sequence ID" value="MDE46176.1"/>
    <property type="molecule type" value="Transcribed_RNA"/>
</dbReference>
<dbReference type="GO" id="GO:0050660">
    <property type="term" value="F:flavin adenine dinucleotide binding"/>
    <property type="evidence" value="ECO:0007669"/>
    <property type="project" value="InterPro"/>
</dbReference>
<dbReference type="PANTHER" id="PTHR45936:SF1">
    <property type="entry name" value="TRNA-DIHYDROURIDINE(20) SYNTHASE [NAD(P)+]-LIKE"/>
    <property type="match status" value="1"/>
</dbReference>
<dbReference type="PANTHER" id="PTHR45936">
    <property type="entry name" value="TRNA-DIHYDROURIDINE(20) SYNTHASE [NAD(P)+]-LIKE"/>
    <property type="match status" value="1"/>
</dbReference>
<sequence length="457" mass="51660">MTRARCWRPELYRDKLVLAPMVRQSNLPFRLLCLNYGADLVYSEELIDYRLSKCRRVENKILNTIDFLDEQGDIVLRVDPSEKDRFIVQIGSNNFDRFIKAAQLVAQDVAGIDFNFGCPKRFSIAGGMGAAMLEKPDEIRSLLTKSVESLDLPITCKIRILPDLKATLDLVTMIESCGVSAIAVHGRTKEQKSNSEANSDEVLTKISSVLADIPMIANGGSNNIKSYADILRFKEKTGASSVMIARCAMRNASIFKPDNTLEPIEDVIKGYLKLAVRYDNSIAQTKYTLQTMLGSGHFGTDFCNRFQRAPDHQTLCEMFELSDWYEKNKITASRSDYYDSLPTLNERLEQLVIEKKNSLSDEGIKEFEIDTIPFVPKRFKICPKAQLVDHINKMHSVKPPQFEIIKLDGQKRNEFYCSIIFEGTFYLNKSGTSGKKNAEHATSMLVLRKLGLIAANE</sequence>
<evidence type="ECO:0000313" key="7">
    <source>
        <dbReference type="EMBL" id="MDE46176.1"/>
    </source>
</evidence>
<dbReference type="GO" id="GO:0017150">
    <property type="term" value="F:tRNA dihydrouridine synthase activity"/>
    <property type="evidence" value="ECO:0007669"/>
    <property type="project" value="InterPro"/>
</dbReference>
<dbReference type="CDD" id="cd02801">
    <property type="entry name" value="DUS_like_FMN"/>
    <property type="match status" value="1"/>
</dbReference>
<gene>
    <name evidence="7" type="primary">Dus2l</name>
    <name evidence="7" type="ORF">g.8963</name>
</gene>
<comment type="cofactor">
    <cofactor evidence="1">
        <name>FMN</name>
        <dbReference type="ChEBI" id="CHEBI:58210"/>
    </cofactor>
</comment>
<dbReference type="InterPro" id="IPR013785">
    <property type="entry name" value="Aldolase_TIM"/>
</dbReference>
<evidence type="ECO:0000259" key="6">
    <source>
        <dbReference type="SMART" id="SM00358"/>
    </source>
</evidence>
<evidence type="ECO:0000256" key="5">
    <source>
        <dbReference type="ARBA" id="ARBA00023002"/>
    </source>
</evidence>
<dbReference type="InterPro" id="IPR052582">
    <property type="entry name" value="tRNA-DUS-like"/>
</dbReference>
<dbReference type="InterPro" id="IPR035587">
    <property type="entry name" value="DUS-like_FMN-bd"/>
</dbReference>
<evidence type="ECO:0000256" key="1">
    <source>
        <dbReference type="ARBA" id="ARBA00001917"/>
    </source>
</evidence>
<dbReference type="SUPFAM" id="SSF51395">
    <property type="entry name" value="FMN-linked oxidoreductases"/>
    <property type="match status" value="1"/>
</dbReference>
<dbReference type="CDD" id="cd00048">
    <property type="entry name" value="DSRM_SF"/>
    <property type="match status" value="1"/>
</dbReference>
<dbReference type="Gene3D" id="3.20.20.70">
    <property type="entry name" value="Aldolase class I"/>
    <property type="match status" value="1"/>
</dbReference>
<dbReference type="Gene3D" id="3.30.160.20">
    <property type="match status" value="1"/>
</dbReference>
<feature type="domain" description="DRBM" evidence="6">
    <location>
        <begin position="383"/>
        <end position="451"/>
    </location>
</feature>
<keyword evidence="5" id="KW-0560">Oxidoreductase</keyword>
<dbReference type="Pfam" id="PF00035">
    <property type="entry name" value="dsrm"/>
    <property type="match status" value="1"/>
</dbReference>
<dbReference type="SUPFAM" id="SSF54768">
    <property type="entry name" value="dsRNA-binding domain-like"/>
    <property type="match status" value="1"/>
</dbReference>
<keyword evidence="3" id="KW-0288">FMN</keyword>
<evidence type="ECO:0000256" key="3">
    <source>
        <dbReference type="ARBA" id="ARBA00022643"/>
    </source>
</evidence>
<name>A0A6G1S6P8_9ACAR</name>
<dbReference type="AlphaFoldDB" id="A0A6G1S6P8"/>
<proteinExistence type="predicted"/>
<dbReference type="Pfam" id="PF01207">
    <property type="entry name" value="Dus"/>
    <property type="match status" value="1"/>
</dbReference>
<accession>A0A6G1S6P8</accession>
<reference evidence="7" key="1">
    <citation type="submission" date="2018-10" db="EMBL/GenBank/DDBJ databases">
        <title>Transcriptome assembly of Aceria tosichella (Wheat curl mite) Type 2.</title>
        <authorList>
            <person name="Scully E.D."/>
            <person name="Geib S.M."/>
            <person name="Palmer N.A."/>
            <person name="Gupta A.K."/>
            <person name="Sarath G."/>
            <person name="Tatineni S."/>
        </authorList>
    </citation>
    <scope>NUCLEOTIDE SEQUENCE</scope>
    <source>
        <strain evidence="7">LincolnNE</strain>
    </source>
</reference>